<evidence type="ECO:0000256" key="3">
    <source>
        <dbReference type="RuleBase" id="RU361153"/>
    </source>
</evidence>
<dbReference type="InterPro" id="IPR001547">
    <property type="entry name" value="Glyco_hydro_5"/>
</dbReference>
<reference evidence="5 6" key="1">
    <citation type="journal article" date="2017" name="Elife">
        <title>Extensive horizontal gene transfer in cheese-associated bacteria.</title>
        <authorList>
            <person name="Bonham K.S."/>
            <person name="Wolfe B.E."/>
            <person name="Dutton R.J."/>
        </authorList>
    </citation>
    <scope>NUCLEOTIDE SEQUENCE [LARGE SCALE GENOMIC DNA]</scope>
    <source>
        <strain evidence="5 6">341_9</strain>
    </source>
</reference>
<keyword evidence="1 3" id="KW-0378">Hydrolase</keyword>
<evidence type="ECO:0000259" key="4">
    <source>
        <dbReference type="Pfam" id="PF00150"/>
    </source>
</evidence>
<evidence type="ECO:0000313" key="6">
    <source>
        <dbReference type="Proteomes" id="UP000218598"/>
    </source>
</evidence>
<keyword evidence="6" id="KW-1185">Reference proteome</keyword>
<dbReference type="AlphaFoldDB" id="A0A2A3YFU6"/>
<dbReference type="GeneID" id="95328281"/>
<comment type="similarity">
    <text evidence="3">Belongs to the glycosyl hydrolase 5 (cellulase A) family.</text>
</comment>
<dbReference type="RefSeq" id="WP_096166122.1">
    <property type="nucleotide sequence ID" value="NZ_BAAAIQ010000004.1"/>
</dbReference>
<evidence type="ECO:0000313" key="5">
    <source>
        <dbReference type="EMBL" id="PCC38111.1"/>
    </source>
</evidence>
<name>A0A2A3YFU6_9MICO</name>
<keyword evidence="2 3" id="KW-0326">Glycosidase</keyword>
<gene>
    <name evidence="5" type="ORF">CIK66_15320</name>
</gene>
<accession>A0A2A3YFU6</accession>
<dbReference type="Gene3D" id="3.20.20.80">
    <property type="entry name" value="Glycosidases"/>
    <property type="match status" value="1"/>
</dbReference>
<dbReference type="InterPro" id="IPR017853">
    <property type="entry name" value="GH"/>
</dbReference>
<dbReference type="GO" id="GO:0000272">
    <property type="term" value="P:polysaccharide catabolic process"/>
    <property type="evidence" value="ECO:0007669"/>
    <property type="project" value="InterPro"/>
</dbReference>
<proteinExistence type="inferred from homology"/>
<dbReference type="Proteomes" id="UP000218598">
    <property type="component" value="Unassembled WGS sequence"/>
</dbReference>
<sequence length="423" mass="46123">MLRPVPAAAGSLTPRFGVNYTPRIGWFHSWLDLAPDAVAEDLAAVASLGVDHVRIFPLWPLLQPNRTLIRPRALEDVRTVVDAAAAVGLDVVVDALQGHLSSFDFVPSWLSSWHRRNMFTDPEVVSATAELVRALAAQLADAPNLLGLTIGNEVNQFSASNHPDPDPLSTDQARVWTATMLDAARAGSPSGMHTVANYDAAWFMDDHAFTPDQSAQLGDATVVHSWIFDGTGQRYGARSYEVAHRTEYYLELARAFSPAPQRPLWLQEVGAPRSILEESDVPWFVRSTVENSLQCPELWGITWWCSHDVSRELSDFPPLEHTLGLFDEHGRIKGAGEAFRDAISAAREAAPPAPRGRAIELPVGPQPLLHRSAAAPGGSVFEEWMRASRAGDRPTLQVVREHAHDAVAGDTRTGGAVATRAEV</sequence>
<comment type="caution">
    <text evidence="5">The sequence shown here is derived from an EMBL/GenBank/DDBJ whole genome shotgun (WGS) entry which is preliminary data.</text>
</comment>
<evidence type="ECO:0000256" key="2">
    <source>
        <dbReference type="ARBA" id="ARBA00023295"/>
    </source>
</evidence>
<dbReference type="GO" id="GO:0004553">
    <property type="term" value="F:hydrolase activity, hydrolyzing O-glycosyl compounds"/>
    <property type="evidence" value="ECO:0007669"/>
    <property type="project" value="InterPro"/>
</dbReference>
<dbReference type="OrthoDB" id="110211at2"/>
<dbReference type="SUPFAM" id="SSF51445">
    <property type="entry name" value="(Trans)glycosidases"/>
    <property type="match status" value="1"/>
</dbReference>
<protein>
    <submittedName>
        <fullName evidence="5">Glycosyl hydrolase</fullName>
    </submittedName>
</protein>
<organism evidence="5 6">
    <name type="scientific">Brachybacterium alimentarium</name>
    <dbReference type="NCBI Taxonomy" id="47845"/>
    <lineage>
        <taxon>Bacteria</taxon>
        <taxon>Bacillati</taxon>
        <taxon>Actinomycetota</taxon>
        <taxon>Actinomycetes</taxon>
        <taxon>Micrococcales</taxon>
        <taxon>Dermabacteraceae</taxon>
        <taxon>Brachybacterium</taxon>
    </lineage>
</organism>
<feature type="domain" description="Glycoside hydrolase family 5" evidence="4">
    <location>
        <begin position="37"/>
        <end position="190"/>
    </location>
</feature>
<evidence type="ECO:0000256" key="1">
    <source>
        <dbReference type="ARBA" id="ARBA00022801"/>
    </source>
</evidence>
<dbReference type="EMBL" id="NRGR01000025">
    <property type="protein sequence ID" value="PCC38111.1"/>
    <property type="molecule type" value="Genomic_DNA"/>
</dbReference>
<dbReference type="Pfam" id="PF00150">
    <property type="entry name" value="Cellulase"/>
    <property type="match status" value="1"/>
</dbReference>